<dbReference type="InterPro" id="IPR000999">
    <property type="entry name" value="RNase_III_dom"/>
</dbReference>
<keyword evidence="3 9" id="KW-0698">rRNA processing</keyword>
<feature type="binding site" evidence="9">
    <location>
        <position position="55"/>
    </location>
    <ligand>
        <name>Mg(2+)</name>
        <dbReference type="ChEBI" id="CHEBI:18420"/>
    </ligand>
</feature>
<comment type="similarity">
    <text evidence="2">Belongs to the ribonuclease III family.</text>
</comment>
<keyword evidence="9" id="KW-0819">tRNA processing</keyword>
<dbReference type="PANTHER" id="PTHR11207">
    <property type="entry name" value="RIBONUCLEASE III"/>
    <property type="match status" value="1"/>
</dbReference>
<feature type="binding site" evidence="9">
    <location>
        <position position="128"/>
    </location>
    <ligand>
        <name>Mg(2+)</name>
        <dbReference type="ChEBI" id="CHEBI:18420"/>
    </ligand>
</feature>
<protein>
    <recommendedName>
        <fullName evidence="9">Ribonuclease 3</fullName>
        <ecNumber evidence="9">3.1.26.3</ecNumber>
    </recommendedName>
    <alternativeName>
        <fullName evidence="9">Ribonuclease III</fullName>
        <shortName evidence="9">RNase III</shortName>
    </alternativeName>
</protein>
<evidence type="ECO:0000256" key="9">
    <source>
        <dbReference type="HAMAP-Rule" id="MF_00104"/>
    </source>
</evidence>
<evidence type="ECO:0000256" key="1">
    <source>
        <dbReference type="ARBA" id="ARBA00000109"/>
    </source>
</evidence>
<dbReference type="PROSITE" id="PS50142">
    <property type="entry name" value="RNASE_3_2"/>
    <property type="match status" value="1"/>
</dbReference>
<evidence type="ECO:0000259" key="11">
    <source>
        <dbReference type="PROSITE" id="PS50142"/>
    </source>
</evidence>
<keyword evidence="9" id="KW-0699">rRNA-binding</keyword>
<comment type="function">
    <text evidence="9">Digests double-stranded RNA. Involved in the processing of primary rRNA transcript to yield the immediate precursors to the large and small rRNAs (23S and 16S). Processes some mRNAs, and tRNAs when they are encoded in the rRNA operon. Processes pre-crRNA and tracrRNA of type II CRISPR loci if present in the organism.</text>
</comment>
<dbReference type="AlphaFoldDB" id="A0A4D7QNY3"/>
<dbReference type="Gene3D" id="3.30.160.20">
    <property type="match status" value="1"/>
</dbReference>
<dbReference type="GO" id="GO:0019843">
    <property type="term" value="F:rRNA binding"/>
    <property type="evidence" value="ECO:0007669"/>
    <property type="project" value="UniProtKB-KW"/>
</dbReference>
<dbReference type="GO" id="GO:0006397">
    <property type="term" value="P:mRNA processing"/>
    <property type="evidence" value="ECO:0007669"/>
    <property type="project" value="UniProtKB-UniRule"/>
</dbReference>
<reference evidence="12 13" key="1">
    <citation type="submission" date="2019-04" db="EMBL/GenBank/DDBJ databases">
        <title>Phreatobacter aquaticus sp. nov.</title>
        <authorList>
            <person name="Choi A."/>
            <person name="Baek K."/>
        </authorList>
    </citation>
    <scope>NUCLEOTIDE SEQUENCE [LARGE SCALE GENOMIC DNA]</scope>
    <source>
        <strain evidence="12 13">NMCR1094</strain>
    </source>
</reference>
<comment type="subcellular location">
    <subcellularLocation>
        <location evidence="9">Cytoplasm</location>
    </subcellularLocation>
</comment>
<comment type="cofactor">
    <cofactor evidence="9">
        <name>Mg(2+)</name>
        <dbReference type="ChEBI" id="CHEBI:18420"/>
    </cofactor>
</comment>
<keyword evidence="13" id="KW-1185">Reference proteome</keyword>
<name>A0A4D7QNY3_9HYPH</name>
<dbReference type="PROSITE" id="PS50137">
    <property type="entry name" value="DS_RBD"/>
    <property type="match status" value="1"/>
</dbReference>
<evidence type="ECO:0000256" key="5">
    <source>
        <dbReference type="ARBA" id="ARBA00022722"/>
    </source>
</evidence>
<keyword evidence="5 9" id="KW-0540">Nuclease</keyword>
<dbReference type="NCBIfam" id="TIGR02191">
    <property type="entry name" value="RNaseIII"/>
    <property type="match status" value="1"/>
</dbReference>
<feature type="domain" description="RNase III" evidence="11">
    <location>
        <begin position="14"/>
        <end position="142"/>
    </location>
</feature>
<dbReference type="SUPFAM" id="SSF54768">
    <property type="entry name" value="dsRNA-binding domain-like"/>
    <property type="match status" value="1"/>
</dbReference>
<comment type="subunit">
    <text evidence="9">Homodimer.</text>
</comment>
<dbReference type="InterPro" id="IPR014720">
    <property type="entry name" value="dsRBD_dom"/>
</dbReference>
<accession>A0A4D7QNY3</accession>
<dbReference type="Pfam" id="PF00035">
    <property type="entry name" value="dsrm"/>
    <property type="match status" value="1"/>
</dbReference>
<keyword evidence="6 9" id="KW-0255">Endonuclease</keyword>
<dbReference type="CDD" id="cd10845">
    <property type="entry name" value="DSRM_RNAse_III_family"/>
    <property type="match status" value="1"/>
</dbReference>
<evidence type="ECO:0000256" key="7">
    <source>
        <dbReference type="ARBA" id="ARBA00022801"/>
    </source>
</evidence>
<dbReference type="InterPro" id="IPR036389">
    <property type="entry name" value="RNase_III_sf"/>
</dbReference>
<sequence>MAPGRKAKPTRPSVEEVEARLGHIFSDKSLLDRALTHPSAVSGTDKRDKSYQRLEFLGDRVLGLTVADLLYRTMPADDEGTLSRRLSDLVRAETCAEVAAELDLGQAIKVGPSESRTVVGARASVLADLCEAVIGAIYLDAGWGAAEAFVTRLWLSRLAAGPALQRDAKSALQEWAQGRGLPTPVYRVSERTGPDHQPIFTMAVVIPGIEDGFGQGAAKRQAEIAAATFVLKREGVWPDDTKGGTP</sequence>
<keyword evidence="9" id="KW-0460">Magnesium</keyword>
<dbReference type="GO" id="GO:0046872">
    <property type="term" value="F:metal ion binding"/>
    <property type="evidence" value="ECO:0007669"/>
    <property type="project" value="UniProtKB-KW"/>
</dbReference>
<keyword evidence="9" id="KW-0479">Metal-binding</keyword>
<keyword evidence="8 9" id="KW-0694">RNA-binding</keyword>
<dbReference type="SMART" id="SM00358">
    <property type="entry name" value="DSRM"/>
    <property type="match status" value="1"/>
</dbReference>
<evidence type="ECO:0000256" key="2">
    <source>
        <dbReference type="ARBA" id="ARBA00010183"/>
    </source>
</evidence>
<dbReference type="GO" id="GO:0008033">
    <property type="term" value="P:tRNA processing"/>
    <property type="evidence" value="ECO:0007669"/>
    <property type="project" value="UniProtKB-KW"/>
</dbReference>
<dbReference type="SUPFAM" id="SSF69065">
    <property type="entry name" value="RNase III domain-like"/>
    <property type="match status" value="1"/>
</dbReference>
<proteinExistence type="inferred from homology"/>
<dbReference type="Proteomes" id="UP000298588">
    <property type="component" value="Chromosome"/>
</dbReference>
<dbReference type="HAMAP" id="MF_00104">
    <property type="entry name" value="RNase_III"/>
    <property type="match status" value="1"/>
</dbReference>
<dbReference type="PROSITE" id="PS00517">
    <property type="entry name" value="RNASE_3_1"/>
    <property type="match status" value="1"/>
</dbReference>
<dbReference type="GO" id="GO:0003725">
    <property type="term" value="F:double-stranded RNA binding"/>
    <property type="evidence" value="ECO:0007669"/>
    <property type="project" value="TreeGrafter"/>
</dbReference>
<evidence type="ECO:0000256" key="8">
    <source>
        <dbReference type="ARBA" id="ARBA00022884"/>
    </source>
</evidence>
<evidence type="ECO:0000256" key="3">
    <source>
        <dbReference type="ARBA" id="ARBA00022552"/>
    </source>
</evidence>
<evidence type="ECO:0000259" key="10">
    <source>
        <dbReference type="PROSITE" id="PS50137"/>
    </source>
</evidence>
<dbReference type="CDD" id="cd00593">
    <property type="entry name" value="RIBOc"/>
    <property type="match status" value="1"/>
</dbReference>
<dbReference type="InterPro" id="IPR011907">
    <property type="entry name" value="RNase_III"/>
</dbReference>
<evidence type="ECO:0000313" key="12">
    <source>
        <dbReference type="EMBL" id="QCK87309.1"/>
    </source>
</evidence>
<dbReference type="KEGG" id="paqt:E8L99_16865"/>
<dbReference type="Gene3D" id="1.10.1520.10">
    <property type="entry name" value="Ribonuclease III domain"/>
    <property type="match status" value="1"/>
</dbReference>
<dbReference type="GO" id="GO:0010468">
    <property type="term" value="P:regulation of gene expression"/>
    <property type="evidence" value="ECO:0007669"/>
    <property type="project" value="TreeGrafter"/>
</dbReference>
<keyword evidence="9" id="KW-0963">Cytoplasm</keyword>
<feature type="active site" evidence="9">
    <location>
        <position position="131"/>
    </location>
</feature>
<gene>
    <name evidence="9 12" type="primary">rnc</name>
    <name evidence="12" type="ORF">E8L99_16865</name>
</gene>
<keyword evidence="7 9" id="KW-0378">Hydrolase</keyword>
<dbReference type="PANTHER" id="PTHR11207:SF0">
    <property type="entry name" value="RIBONUCLEASE 3"/>
    <property type="match status" value="1"/>
</dbReference>
<dbReference type="Pfam" id="PF14622">
    <property type="entry name" value="Ribonucleas_3_3"/>
    <property type="match status" value="1"/>
</dbReference>
<keyword evidence="4 9" id="KW-0507">mRNA processing</keyword>
<dbReference type="OrthoDB" id="9805026at2"/>
<evidence type="ECO:0000313" key="13">
    <source>
        <dbReference type="Proteomes" id="UP000298588"/>
    </source>
</evidence>
<organism evidence="12 13">
    <name type="scientific">Phreatobacter aquaticus</name>
    <dbReference type="NCBI Taxonomy" id="2570229"/>
    <lineage>
        <taxon>Bacteria</taxon>
        <taxon>Pseudomonadati</taxon>
        <taxon>Pseudomonadota</taxon>
        <taxon>Alphaproteobacteria</taxon>
        <taxon>Hyphomicrobiales</taxon>
        <taxon>Phreatobacteraceae</taxon>
        <taxon>Phreatobacter</taxon>
    </lineage>
</organism>
<dbReference type="EMBL" id="CP039865">
    <property type="protein sequence ID" value="QCK87309.1"/>
    <property type="molecule type" value="Genomic_DNA"/>
</dbReference>
<dbReference type="EC" id="3.1.26.3" evidence="9"/>
<dbReference type="GO" id="GO:0004525">
    <property type="term" value="F:ribonuclease III activity"/>
    <property type="evidence" value="ECO:0007669"/>
    <property type="project" value="UniProtKB-UniRule"/>
</dbReference>
<feature type="binding site" evidence="9">
    <location>
        <position position="131"/>
    </location>
    <ligand>
        <name>Mg(2+)</name>
        <dbReference type="ChEBI" id="CHEBI:18420"/>
    </ligand>
</feature>
<dbReference type="FunFam" id="1.10.1520.10:FF:000001">
    <property type="entry name" value="Ribonuclease 3"/>
    <property type="match status" value="1"/>
</dbReference>
<feature type="domain" description="DRBM" evidence="10">
    <location>
        <begin position="167"/>
        <end position="236"/>
    </location>
</feature>
<evidence type="ECO:0000256" key="6">
    <source>
        <dbReference type="ARBA" id="ARBA00022759"/>
    </source>
</evidence>
<feature type="active site" evidence="9">
    <location>
        <position position="59"/>
    </location>
</feature>
<dbReference type="GO" id="GO:0006364">
    <property type="term" value="P:rRNA processing"/>
    <property type="evidence" value="ECO:0007669"/>
    <property type="project" value="UniProtKB-UniRule"/>
</dbReference>
<dbReference type="GO" id="GO:0005737">
    <property type="term" value="C:cytoplasm"/>
    <property type="evidence" value="ECO:0007669"/>
    <property type="project" value="UniProtKB-SubCell"/>
</dbReference>
<evidence type="ECO:0000256" key="4">
    <source>
        <dbReference type="ARBA" id="ARBA00022664"/>
    </source>
</evidence>
<dbReference type="SMART" id="SM00535">
    <property type="entry name" value="RIBOc"/>
    <property type="match status" value="1"/>
</dbReference>
<comment type="catalytic activity">
    <reaction evidence="1 9">
        <text>Endonucleolytic cleavage to 5'-phosphomonoester.</text>
        <dbReference type="EC" id="3.1.26.3"/>
    </reaction>
</comment>